<dbReference type="AlphaFoldDB" id="A0A378PG08"/>
<evidence type="ECO:0000313" key="4">
    <source>
        <dbReference type="Proteomes" id="UP000254879"/>
    </source>
</evidence>
<dbReference type="InterPro" id="IPR036390">
    <property type="entry name" value="WH_DNA-bd_sf"/>
</dbReference>
<dbReference type="Gene3D" id="1.10.10.10">
    <property type="entry name" value="Winged helix-like DNA-binding domain superfamily/Winged helix DNA-binding domain"/>
    <property type="match status" value="1"/>
</dbReference>
<keyword evidence="1" id="KW-0238">DNA-binding</keyword>
<feature type="domain" description="HTH marR-type" evidence="2">
    <location>
        <begin position="6"/>
        <end position="137"/>
    </location>
</feature>
<dbReference type="InterPro" id="IPR036388">
    <property type="entry name" value="WH-like_DNA-bd_sf"/>
</dbReference>
<evidence type="ECO:0000313" key="3">
    <source>
        <dbReference type="EMBL" id="STY85549.1"/>
    </source>
</evidence>
<dbReference type="PROSITE" id="PS50995">
    <property type="entry name" value="HTH_MARR_2"/>
    <property type="match status" value="1"/>
</dbReference>
<reference evidence="3 4" key="1">
    <citation type="submission" date="2018-06" db="EMBL/GenBank/DDBJ databases">
        <authorList>
            <consortium name="Pathogen Informatics"/>
            <person name="Doyle S."/>
        </authorList>
    </citation>
    <scope>NUCLEOTIDE SEQUENCE [LARGE SCALE GENOMIC DNA]</scope>
    <source>
        <strain evidence="4">NCTC 10815</strain>
    </source>
</reference>
<dbReference type="RefSeq" id="WP_003759375.1">
    <property type="nucleotide sequence ID" value="NC_014496.1"/>
</dbReference>
<proteinExistence type="predicted"/>
<name>A0A378PG08_LISGR</name>
<dbReference type="PANTHER" id="PTHR33164">
    <property type="entry name" value="TRANSCRIPTIONAL REGULATOR, MARR FAMILY"/>
    <property type="match status" value="1"/>
</dbReference>
<dbReference type="PRINTS" id="PR00598">
    <property type="entry name" value="HTHMARR"/>
</dbReference>
<dbReference type="Pfam" id="PF12802">
    <property type="entry name" value="MarR_2"/>
    <property type="match status" value="1"/>
</dbReference>
<dbReference type="EMBL" id="UGPG01000002">
    <property type="protein sequence ID" value="STY85549.1"/>
    <property type="molecule type" value="Genomic_DNA"/>
</dbReference>
<dbReference type="InterPro" id="IPR039422">
    <property type="entry name" value="MarR/SlyA-like"/>
</dbReference>
<evidence type="ECO:0000259" key="2">
    <source>
        <dbReference type="PROSITE" id="PS50995"/>
    </source>
</evidence>
<organism evidence="3 4">
    <name type="scientific">Listeria grayi</name>
    <name type="common">Listeria murrayi</name>
    <dbReference type="NCBI Taxonomy" id="1641"/>
    <lineage>
        <taxon>Bacteria</taxon>
        <taxon>Bacillati</taxon>
        <taxon>Bacillota</taxon>
        <taxon>Bacilli</taxon>
        <taxon>Bacillales</taxon>
        <taxon>Listeriaceae</taxon>
        <taxon>Listeria</taxon>
    </lineage>
</organism>
<protein>
    <submittedName>
        <fullName evidence="3">Transcriptional regulator SlyA</fullName>
    </submittedName>
</protein>
<dbReference type="GO" id="GO:0003700">
    <property type="term" value="F:DNA-binding transcription factor activity"/>
    <property type="evidence" value="ECO:0007669"/>
    <property type="project" value="InterPro"/>
</dbReference>
<dbReference type="SMART" id="SM00347">
    <property type="entry name" value="HTH_MARR"/>
    <property type="match status" value="1"/>
</dbReference>
<accession>A0A378PG08</accession>
<gene>
    <name evidence="3" type="ORF">NCTC10815_03109</name>
</gene>
<dbReference type="SUPFAM" id="SSF46785">
    <property type="entry name" value="Winged helix' DNA-binding domain"/>
    <property type="match status" value="1"/>
</dbReference>
<dbReference type="PANTHER" id="PTHR33164:SF43">
    <property type="entry name" value="HTH-TYPE TRANSCRIPTIONAL REPRESSOR YETL"/>
    <property type="match status" value="1"/>
</dbReference>
<dbReference type="GO" id="GO:0006950">
    <property type="term" value="P:response to stress"/>
    <property type="evidence" value="ECO:0007669"/>
    <property type="project" value="TreeGrafter"/>
</dbReference>
<evidence type="ECO:0000256" key="1">
    <source>
        <dbReference type="ARBA" id="ARBA00023125"/>
    </source>
</evidence>
<sequence>MDQTPYSDLFRVIMHKTRANSEHLLKELDVSPQQGRMIVYLAEHAEKGLIQKELAAIFDRRGASITSMLQGLEKKGYIERKVPADNERQKRVYVLPKGQKLVESINDAFQNMEKELVAGLSPAEQTTFLRLLEKVNDSL</sequence>
<dbReference type="Proteomes" id="UP000254879">
    <property type="component" value="Unassembled WGS sequence"/>
</dbReference>
<dbReference type="InterPro" id="IPR000835">
    <property type="entry name" value="HTH_MarR-typ"/>
</dbReference>
<dbReference type="GO" id="GO:0003677">
    <property type="term" value="F:DNA binding"/>
    <property type="evidence" value="ECO:0007669"/>
    <property type="project" value="UniProtKB-KW"/>
</dbReference>